<gene>
    <name evidence="2" type="ORF">A2V80_03345</name>
</gene>
<name>A0A1F7X863_9BACT</name>
<accession>A0A1F7X863</accession>
<reference evidence="2 3" key="1">
    <citation type="journal article" date="2016" name="Nat. Commun.">
        <title>Thousands of microbial genomes shed light on interconnected biogeochemical processes in an aquifer system.</title>
        <authorList>
            <person name="Anantharaman K."/>
            <person name="Brown C.T."/>
            <person name="Hug L.A."/>
            <person name="Sharon I."/>
            <person name="Castelle C.J."/>
            <person name="Probst A.J."/>
            <person name="Thomas B.C."/>
            <person name="Singh A."/>
            <person name="Wilkins M.J."/>
            <person name="Karaoz U."/>
            <person name="Brodie E.L."/>
            <person name="Williams K.H."/>
            <person name="Hubbard S.S."/>
            <person name="Banfield J.F."/>
        </authorList>
    </citation>
    <scope>NUCLEOTIDE SEQUENCE [LARGE SCALE GENOMIC DNA]</scope>
</reference>
<dbReference type="EMBL" id="MGFU01000063">
    <property type="protein sequence ID" value="OGM11240.1"/>
    <property type="molecule type" value="Genomic_DNA"/>
</dbReference>
<feature type="transmembrane region" description="Helical" evidence="1">
    <location>
        <begin position="77"/>
        <end position="105"/>
    </location>
</feature>
<proteinExistence type="predicted"/>
<protein>
    <submittedName>
        <fullName evidence="2">Uncharacterized protein</fullName>
    </submittedName>
</protein>
<feature type="transmembrane region" description="Helical" evidence="1">
    <location>
        <begin position="21"/>
        <end position="38"/>
    </location>
</feature>
<feature type="transmembrane region" description="Helical" evidence="1">
    <location>
        <begin position="44"/>
        <end position="65"/>
    </location>
</feature>
<keyword evidence="1" id="KW-1133">Transmembrane helix</keyword>
<dbReference type="Proteomes" id="UP000179013">
    <property type="component" value="Unassembled WGS sequence"/>
</dbReference>
<evidence type="ECO:0000313" key="3">
    <source>
        <dbReference type="Proteomes" id="UP000179013"/>
    </source>
</evidence>
<dbReference type="AlphaFoldDB" id="A0A1F7X863"/>
<organism evidence="2 3">
    <name type="scientific">Candidatus Woesebacteria bacterium RBG_16_39_8b</name>
    <dbReference type="NCBI Taxonomy" id="1802482"/>
    <lineage>
        <taxon>Bacteria</taxon>
        <taxon>Candidatus Woeseibacteriota</taxon>
    </lineage>
</organism>
<keyword evidence="1" id="KW-0812">Transmembrane</keyword>
<comment type="caution">
    <text evidence="2">The sequence shown here is derived from an EMBL/GenBank/DDBJ whole genome shotgun (WGS) entry which is preliminary data.</text>
</comment>
<sequence>MKKKELRQKKVKLRKNFFPTLLFIILLWSLAVFIIYFVEPSAFGMVPALLLVIFFALLFTASMLFANTRRGVITASLLILFLILRYLGIGNIINFLLILGVGITLELYLDTKRG</sequence>
<evidence type="ECO:0000313" key="2">
    <source>
        <dbReference type="EMBL" id="OGM11240.1"/>
    </source>
</evidence>
<evidence type="ECO:0000256" key="1">
    <source>
        <dbReference type="SAM" id="Phobius"/>
    </source>
</evidence>
<keyword evidence="1" id="KW-0472">Membrane</keyword>